<evidence type="ECO:0000256" key="1">
    <source>
        <dbReference type="SAM" id="MobiDB-lite"/>
    </source>
</evidence>
<dbReference type="InterPro" id="IPR017853">
    <property type="entry name" value="GH"/>
</dbReference>
<feature type="chain" id="PRO_5022843393" evidence="2">
    <location>
        <begin position="23"/>
        <end position="979"/>
    </location>
</feature>
<dbReference type="KEGG" id="lrs:PX52LOC_01446"/>
<dbReference type="Proteomes" id="UP000324974">
    <property type="component" value="Chromosome"/>
</dbReference>
<gene>
    <name evidence="3" type="ORF">PX52LOC_01446</name>
</gene>
<dbReference type="AlphaFoldDB" id="A0A5C1A936"/>
<protein>
    <submittedName>
        <fullName evidence="3">Uncharacterized protein</fullName>
    </submittedName>
</protein>
<dbReference type="SUPFAM" id="SSF51445">
    <property type="entry name" value="(Trans)glycosidases"/>
    <property type="match status" value="1"/>
</dbReference>
<dbReference type="Gene3D" id="3.20.20.80">
    <property type="entry name" value="Glycosidases"/>
    <property type="match status" value="1"/>
</dbReference>
<evidence type="ECO:0000256" key="2">
    <source>
        <dbReference type="SAM" id="SignalP"/>
    </source>
</evidence>
<feature type="region of interest" description="Disordered" evidence="1">
    <location>
        <begin position="228"/>
        <end position="251"/>
    </location>
</feature>
<proteinExistence type="predicted"/>
<feature type="signal peptide" evidence="2">
    <location>
        <begin position="1"/>
        <end position="22"/>
    </location>
</feature>
<reference evidence="4" key="1">
    <citation type="submission" date="2019-08" db="EMBL/GenBank/DDBJ databases">
        <title>Limnoglobus roseus gen. nov., sp. nov., a novel freshwater planctomycete with a giant genome from the family Gemmataceae.</title>
        <authorList>
            <person name="Kulichevskaya I.S."/>
            <person name="Naumoff D.G."/>
            <person name="Miroshnikov K."/>
            <person name="Ivanova A."/>
            <person name="Philippov D.A."/>
            <person name="Hakobyan A."/>
            <person name="Rijpstra I.C."/>
            <person name="Sinninghe Damste J.S."/>
            <person name="Liesack W."/>
            <person name="Dedysh S.N."/>
        </authorList>
    </citation>
    <scope>NUCLEOTIDE SEQUENCE [LARGE SCALE GENOMIC DNA]</scope>
    <source>
        <strain evidence="4">PX52</strain>
    </source>
</reference>
<keyword evidence="2" id="KW-0732">Signal</keyword>
<organism evidence="3 4">
    <name type="scientific">Limnoglobus roseus</name>
    <dbReference type="NCBI Taxonomy" id="2598579"/>
    <lineage>
        <taxon>Bacteria</taxon>
        <taxon>Pseudomonadati</taxon>
        <taxon>Planctomycetota</taxon>
        <taxon>Planctomycetia</taxon>
        <taxon>Gemmatales</taxon>
        <taxon>Gemmataceae</taxon>
        <taxon>Limnoglobus</taxon>
    </lineage>
</organism>
<evidence type="ECO:0000313" key="3">
    <source>
        <dbReference type="EMBL" id="QEL14556.1"/>
    </source>
</evidence>
<dbReference type="RefSeq" id="WP_149109441.1">
    <property type="nucleotide sequence ID" value="NZ_CP042425.1"/>
</dbReference>
<name>A0A5C1A936_9BACT</name>
<accession>A0A5C1A936</accession>
<evidence type="ECO:0000313" key="4">
    <source>
        <dbReference type="Proteomes" id="UP000324974"/>
    </source>
</evidence>
<dbReference type="OrthoDB" id="285961at2"/>
<sequence length="979" mass="107789">MRQRFLVWVVVAVAGFAAVVVAQQPEADRGHVHRDGFAGREPAWVAGATNMKVTERDHRIVANSYFNAPSSEYLKVEAQPASNKADAEFVYYTYDTPACPVQGAAGEEPTASVWVKSFRSGIQLRARVVLPKERDPKAPETPLTTVIVGDTYPDERIRSWHRLTIGKPADALRKQLPVLRAQLGREIDPAGAYIDQLILNVYAGPGINEVWIDDLDIGPCTVDPKKPLKGIGRPVSRTKTPGKLDAPPGTLPNGVAHPYSVEFVAGRILIDKKPFFMRAVRHAGQSLKGLRDFNFNTIAFPANVDAALVDDAVVNNSFMVLAEVPVVGSGDPGSETPISVGRDADRLIENFRRFRSGDGVLLWDLGAGRTTEQLRSVARTSESIREYDPRRPRGVDLWDGYSAYSEHLDVIGSHRWPLFTSLELDKYREWLLQRRALTSPGKLMWTWIQTHMPEWYLALATGKAKPGHLDSPLGPQPEQIRLLTYLGLASGYRGLGFWTDEFLTPDLAASNSSGRDRMIELYLLNTELELLEPVLFGVEDEKTMWVPTNNFFVKAAVLRGKRGIIVLPVWVGPQSQFCMDQGSMDGLKITVPLVPDGADPWLLTPANYENLRATGGVRSVPGGVEVTIPKFDLTAAIVFTSDLTPDGLVVRWQDNIRNGSAKRAAQLAIEQAKEIYEKVHAVHEQLAGVAPPVRGADELFAQARLSIERAVKAMANNQPDVAYRDSRTALRPVRVLMREHWKNATVVLSTPTSSPYAVSFYTLPQHWELARRIQGARPGGNLLRYGDFELSVKAPEEGAAVNSLPGWTTRETHLDAVKAGATIINVSDVLRGGRKESDPVPPGAPNLGRHCLRLLVTAVIPKDEKNPKEFRPPTALERVSLAVDTPAVALPPGSWARVSFWALSSDIKGSADGALVFDSVGSEPLAVRLEPFKWKQYYLYRQVKADGKLAVTFALTGIGFAFFDDVRIEPMELPPAAGR</sequence>
<keyword evidence="4" id="KW-1185">Reference proteome</keyword>
<dbReference type="EMBL" id="CP042425">
    <property type="protein sequence ID" value="QEL14556.1"/>
    <property type="molecule type" value="Genomic_DNA"/>
</dbReference>